<evidence type="ECO:0000259" key="1">
    <source>
        <dbReference type="Pfam" id="PF22818"/>
    </source>
</evidence>
<dbReference type="InterPro" id="IPR054545">
    <property type="entry name" value="ApeI-like"/>
</dbReference>
<accession>A0A9U5GJQ5</accession>
<dbReference type="Pfam" id="PF22818">
    <property type="entry name" value="ApeI-like"/>
    <property type="match status" value="1"/>
</dbReference>
<dbReference type="GO" id="GO:0016829">
    <property type="term" value="F:lyase activity"/>
    <property type="evidence" value="ECO:0007669"/>
    <property type="project" value="UniProtKB-KW"/>
</dbReference>
<dbReference type="RefSeq" id="WP_034412208.1">
    <property type="nucleotide sequence ID" value="NZ_KI519499.1"/>
</dbReference>
<dbReference type="Gene3D" id="3.10.129.10">
    <property type="entry name" value="Hotdog Thioesterase"/>
    <property type="match status" value="1"/>
</dbReference>
<proteinExistence type="predicted"/>
<reference evidence="3" key="1">
    <citation type="submission" date="2025-08" db="UniProtKB">
        <authorList>
            <consortium name="RefSeq"/>
        </authorList>
    </citation>
    <scope>IDENTIFICATION</scope>
</reference>
<dbReference type="OrthoDB" id="9787658at2"/>
<dbReference type="Proteomes" id="UP000675920">
    <property type="component" value="Unplaced"/>
</dbReference>
<dbReference type="InterPro" id="IPR029069">
    <property type="entry name" value="HotDog_dom_sf"/>
</dbReference>
<dbReference type="SUPFAM" id="SSF54637">
    <property type="entry name" value="Thioesterase/thiol ester dehydrase-isomerase"/>
    <property type="match status" value="1"/>
</dbReference>
<protein>
    <recommendedName>
        <fullName evidence="1">ApeI dehydratase-like domain-containing protein</fullName>
    </recommendedName>
</protein>
<evidence type="ECO:0000313" key="3">
    <source>
        <dbReference type="RefSeq" id="WP_034412208.1"/>
    </source>
</evidence>
<dbReference type="AlphaFoldDB" id="A0A9U5GJQ5"/>
<name>A0A9U5GJQ5_9BURK</name>
<keyword evidence="2" id="KW-1185">Reference proteome</keyword>
<feature type="domain" description="ApeI dehydratase-like" evidence="1">
    <location>
        <begin position="17"/>
        <end position="93"/>
    </location>
</feature>
<evidence type="ECO:0000313" key="2">
    <source>
        <dbReference type="Proteomes" id="UP000675920"/>
    </source>
</evidence>
<organism evidence="2 3">
    <name type="scientific">Derxia gummosa DSM 723</name>
    <dbReference type="NCBI Taxonomy" id="1121388"/>
    <lineage>
        <taxon>Bacteria</taxon>
        <taxon>Pseudomonadati</taxon>
        <taxon>Pseudomonadota</taxon>
        <taxon>Betaproteobacteria</taxon>
        <taxon>Burkholderiales</taxon>
        <taxon>Alcaligenaceae</taxon>
        <taxon>Derxia</taxon>
    </lineage>
</organism>
<sequence length="114" mass="12022">MTTLAIHPPVAPALRAVAADEPVFAGHFPGQPILPGVLLLRFAVDAAAGAAGRPLVLVAIRRLRFSAPVLPPAEVRVEFDAKPDGDDRLRLRCKWFGADGAALARGDLIVAEAR</sequence>